<evidence type="ECO:0000313" key="2">
    <source>
        <dbReference type="Proteomes" id="UP000327493"/>
    </source>
</evidence>
<reference evidence="1 2" key="1">
    <citation type="submission" date="2019-08" db="EMBL/GenBank/DDBJ databases">
        <title>A chromosome-level genome assembly, high-density linkage maps, and genome scans reveal the genomic architecture of hybrid incompatibilities underlying speciation via character displacement in darters (Percidae: Etheostominae).</title>
        <authorList>
            <person name="Moran R.L."/>
            <person name="Catchen J.M."/>
            <person name="Fuller R.C."/>
        </authorList>
    </citation>
    <scope>NUCLEOTIDE SEQUENCE [LARGE SCALE GENOMIC DNA]</scope>
    <source>
        <strain evidence="1">EspeVRDwgs_2016</strain>
        <tissue evidence="1">Muscle</tissue>
    </source>
</reference>
<keyword evidence="2" id="KW-1185">Reference proteome</keyword>
<evidence type="ECO:0000313" key="1">
    <source>
        <dbReference type="EMBL" id="KAA8588729.1"/>
    </source>
</evidence>
<name>A0A5J5D5N2_9PERO</name>
<accession>A0A5J5D5N2</accession>
<dbReference type="AlphaFoldDB" id="A0A5J5D5N2"/>
<protein>
    <submittedName>
        <fullName evidence="1">Uncharacterized protein</fullName>
    </submittedName>
</protein>
<gene>
    <name evidence="1" type="ORF">FQN60_010074</name>
</gene>
<organism evidence="1 2">
    <name type="scientific">Etheostoma spectabile</name>
    <name type="common">orangethroat darter</name>
    <dbReference type="NCBI Taxonomy" id="54343"/>
    <lineage>
        <taxon>Eukaryota</taxon>
        <taxon>Metazoa</taxon>
        <taxon>Chordata</taxon>
        <taxon>Craniata</taxon>
        <taxon>Vertebrata</taxon>
        <taxon>Euteleostomi</taxon>
        <taxon>Actinopterygii</taxon>
        <taxon>Neopterygii</taxon>
        <taxon>Teleostei</taxon>
        <taxon>Neoteleostei</taxon>
        <taxon>Acanthomorphata</taxon>
        <taxon>Eupercaria</taxon>
        <taxon>Perciformes</taxon>
        <taxon>Percoidei</taxon>
        <taxon>Percidae</taxon>
        <taxon>Etheostomatinae</taxon>
        <taxon>Etheostoma</taxon>
    </lineage>
</organism>
<sequence length="86" mass="9853">MPLELKTICHYYIETVGNFFLKCEKLLLFNVFYCQLNDLLVGFVVQTSLDVTRSCKLCIFENILIFKVLVPGCHSKEGFQVALSNV</sequence>
<comment type="caution">
    <text evidence="1">The sequence shown here is derived from an EMBL/GenBank/DDBJ whole genome shotgun (WGS) entry which is preliminary data.</text>
</comment>
<dbReference type="EMBL" id="VOFY01000010">
    <property type="protein sequence ID" value="KAA8588729.1"/>
    <property type="molecule type" value="Genomic_DNA"/>
</dbReference>
<dbReference type="Proteomes" id="UP000327493">
    <property type="component" value="Chromosome 10"/>
</dbReference>
<proteinExistence type="predicted"/>